<dbReference type="SUPFAM" id="SSF54593">
    <property type="entry name" value="Glyoxalase/Bleomycin resistance protein/Dihydroxybiphenyl dioxygenase"/>
    <property type="match status" value="1"/>
</dbReference>
<feature type="domain" description="Glyoxalase-like" evidence="1">
    <location>
        <begin position="10"/>
        <end position="112"/>
    </location>
</feature>
<dbReference type="AlphaFoldDB" id="A0A1M4EKF4"/>
<dbReference type="InterPro" id="IPR029068">
    <property type="entry name" value="Glyas_Bleomycin-R_OHBP_Dase"/>
</dbReference>
<dbReference type="EMBL" id="LT559118">
    <property type="protein sequence ID" value="SBO99331.1"/>
    <property type="molecule type" value="Genomic_DNA"/>
</dbReference>
<dbReference type="Gene3D" id="3.10.180.10">
    <property type="entry name" value="2,3-Dihydroxybiphenyl 1,2-Dioxygenase, domain 1"/>
    <property type="match status" value="1"/>
</dbReference>
<organism evidence="2">
    <name type="scientific">Nonomuraea gerenzanensis</name>
    <dbReference type="NCBI Taxonomy" id="93944"/>
    <lineage>
        <taxon>Bacteria</taxon>
        <taxon>Bacillati</taxon>
        <taxon>Actinomycetota</taxon>
        <taxon>Actinomycetes</taxon>
        <taxon>Streptosporangiales</taxon>
        <taxon>Streptosporangiaceae</taxon>
        <taxon>Nonomuraea</taxon>
    </lineage>
</organism>
<dbReference type="PANTHER" id="PTHR35908">
    <property type="entry name" value="HYPOTHETICAL FUSION PROTEIN"/>
    <property type="match status" value="1"/>
</dbReference>
<gene>
    <name evidence="2" type="ORF">BN4615_P8847</name>
</gene>
<sequence length="129" mass="14873">MAHYSRLYKVVIDVPEGDHDQELTFWQEALGRTLARNERYPEYHGARLHGDSFALLMQRLGAGPARVHLDIHTDDLEAETARLELLGARRLQLVNDYWWVMEDPAGLPFCVIPQPPGLLNDQNAQRWEV</sequence>
<evidence type="ECO:0000259" key="1">
    <source>
        <dbReference type="Pfam" id="PF18029"/>
    </source>
</evidence>
<accession>A0A1M4EKF4</accession>
<dbReference type="InterPro" id="IPR041581">
    <property type="entry name" value="Glyoxalase_6"/>
</dbReference>
<name>A0A1M4EKF4_9ACTN</name>
<dbReference type="PANTHER" id="PTHR35908:SF1">
    <property type="entry name" value="CONSERVED PROTEIN"/>
    <property type="match status" value="1"/>
</dbReference>
<dbReference type="RefSeq" id="WP_225268022.1">
    <property type="nucleotide sequence ID" value="NZ_CP084058.1"/>
</dbReference>
<evidence type="ECO:0000313" key="2">
    <source>
        <dbReference type="EMBL" id="SBO99331.1"/>
    </source>
</evidence>
<proteinExistence type="predicted"/>
<reference evidence="2" key="1">
    <citation type="submission" date="2016-04" db="EMBL/GenBank/DDBJ databases">
        <authorList>
            <person name="Evans L.H."/>
            <person name="Alamgir A."/>
            <person name="Owens N."/>
            <person name="Weber N.D."/>
            <person name="Virtaneva K."/>
            <person name="Barbian K."/>
            <person name="Babar A."/>
            <person name="Rosenke K."/>
        </authorList>
    </citation>
    <scope>NUCLEOTIDE SEQUENCE</scope>
    <source>
        <strain evidence="2">Nono1</strain>
    </source>
</reference>
<dbReference type="CDD" id="cd06587">
    <property type="entry name" value="VOC"/>
    <property type="match status" value="1"/>
</dbReference>
<dbReference type="Pfam" id="PF18029">
    <property type="entry name" value="Glyoxalase_6"/>
    <property type="match status" value="1"/>
</dbReference>
<protein>
    <recommendedName>
        <fullName evidence="1">Glyoxalase-like domain-containing protein</fullName>
    </recommendedName>
</protein>